<dbReference type="CDD" id="cd01949">
    <property type="entry name" value="GGDEF"/>
    <property type="match status" value="1"/>
</dbReference>
<dbReference type="PROSITE" id="PS50887">
    <property type="entry name" value="GGDEF"/>
    <property type="match status" value="1"/>
</dbReference>
<proteinExistence type="predicted"/>
<dbReference type="GO" id="GO:0052621">
    <property type="term" value="F:diguanylate cyclase activity"/>
    <property type="evidence" value="ECO:0007669"/>
    <property type="project" value="UniProtKB-EC"/>
</dbReference>
<dbReference type="AlphaFoldDB" id="A0A1I4U3C8"/>
<feature type="coiled-coil region" evidence="5">
    <location>
        <begin position="320"/>
        <end position="386"/>
    </location>
</feature>
<evidence type="ECO:0000256" key="6">
    <source>
        <dbReference type="SAM" id="MobiDB-lite"/>
    </source>
</evidence>
<dbReference type="InterPro" id="IPR043128">
    <property type="entry name" value="Rev_trsase/Diguanyl_cyclase"/>
</dbReference>
<dbReference type="FunFam" id="3.30.70.270:FF:000001">
    <property type="entry name" value="Diguanylate cyclase domain protein"/>
    <property type="match status" value="1"/>
</dbReference>
<protein>
    <recommendedName>
        <fullName evidence="3">diguanylate cyclase</fullName>
        <ecNumber evidence="3">2.7.7.65</ecNumber>
    </recommendedName>
</protein>
<dbReference type="Proteomes" id="UP000243629">
    <property type="component" value="Unassembled WGS sequence"/>
</dbReference>
<dbReference type="NCBIfam" id="TIGR00254">
    <property type="entry name" value="GGDEF"/>
    <property type="match status" value="1"/>
</dbReference>
<dbReference type="Gene3D" id="3.30.70.270">
    <property type="match status" value="1"/>
</dbReference>
<name>A0A1I4U3C8_9GAMM</name>
<comment type="catalytic activity">
    <reaction evidence="4">
        <text>2 GTP = 3',3'-c-di-GMP + 2 diphosphate</text>
        <dbReference type="Rhea" id="RHEA:24898"/>
        <dbReference type="ChEBI" id="CHEBI:33019"/>
        <dbReference type="ChEBI" id="CHEBI:37565"/>
        <dbReference type="ChEBI" id="CHEBI:58805"/>
        <dbReference type="EC" id="2.7.7.65"/>
    </reaction>
</comment>
<evidence type="ECO:0000313" key="8">
    <source>
        <dbReference type="EMBL" id="SFM83377.1"/>
    </source>
</evidence>
<feature type="region of interest" description="Disordered" evidence="6">
    <location>
        <begin position="160"/>
        <end position="192"/>
    </location>
</feature>
<dbReference type="SMART" id="SM00267">
    <property type="entry name" value="GGDEF"/>
    <property type="match status" value="1"/>
</dbReference>
<evidence type="ECO:0000259" key="7">
    <source>
        <dbReference type="PROSITE" id="PS50887"/>
    </source>
</evidence>
<evidence type="ECO:0000313" key="9">
    <source>
        <dbReference type="Proteomes" id="UP000243629"/>
    </source>
</evidence>
<dbReference type="InterPro" id="IPR029787">
    <property type="entry name" value="Nucleotide_cyclase"/>
</dbReference>
<dbReference type="STRING" id="1720063.SAMN05216217_11748"/>
<dbReference type="RefSeq" id="WP_177197289.1">
    <property type="nucleotide sequence ID" value="NZ_FOUI01000017.1"/>
</dbReference>
<dbReference type="SUPFAM" id="SSF55073">
    <property type="entry name" value="Nucleotide cyclase"/>
    <property type="match status" value="1"/>
</dbReference>
<reference evidence="9" key="1">
    <citation type="submission" date="2016-10" db="EMBL/GenBank/DDBJ databases">
        <authorList>
            <person name="Varghese N."/>
            <person name="Submissions S."/>
        </authorList>
    </citation>
    <scope>NUCLEOTIDE SEQUENCE [LARGE SCALE GENOMIC DNA]</scope>
    <source>
        <strain evidence="9">DSM 24213</strain>
    </source>
</reference>
<dbReference type="GO" id="GO:0005886">
    <property type="term" value="C:plasma membrane"/>
    <property type="evidence" value="ECO:0007669"/>
    <property type="project" value="UniProtKB-SubCell"/>
</dbReference>
<evidence type="ECO:0000256" key="3">
    <source>
        <dbReference type="ARBA" id="ARBA00012528"/>
    </source>
</evidence>
<evidence type="ECO:0000256" key="4">
    <source>
        <dbReference type="ARBA" id="ARBA00034247"/>
    </source>
</evidence>
<comment type="subcellular location">
    <subcellularLocation>
        <location evidence="2">Cell inner membrane</location>
    </subcellularLocation>
</comment>
<feature type="compositionally biased region" description="Polar residues" evidence="6">
    <location>
        <begin position="177"/>
        <end position="189"/>
    </location>
</feature>
<dbReference type="GO" id="GO:0043709">
    <property type="term" value="P:cell adhesion involved in single-species biofilm formation"/>
    <property type="evidence" value="ECO:0007669"/>
    <property type="project" value="TreeGrafter"/>
</dbReference>
<dbReference type="InterPro" id="IPR048516">
    <property type="entry name" value="DGCcoil"/>
</dbReference>
<dbReference type="PANTHER" id="PTHR45138:SF9">
    <property type="entry name" value="DIGUANYLATE CYCLASE DGCM-RELATED"/>
    <property type="match status" value="1"/>
</dbReference>
<evidence type="ECO:0000256" key="5">
    <source>
        <dbReference type="SAM" id="Coils"/>
    </source>
</evidence>
<evidence type="ECO:0000256" key="2">
    <source>
        <dbReference type="ARBA" id="ARBA00004533"/>
    </source>
</evidence>
<dbReference type="InterPro" id="IPR050469">
    <property type="entry name" value="Diguanylate_Cyclase"/>
</dbReference>
<dbReference type="Pfam" id="PF20975">
    <property type="entry name" value="DGCcoil"/>
    <property type="match status" value="1"/>
</dbReference>
<sequence>MADHPEASPASSDPSGGAREELFKRALIRLSIAAENIDPALDQQLTQLREALRGTSAPEQFAKLLPKLERSVLELDDRRQNELERVRSALHKLLNSLQSTLPEDRQPELDSLRKILSDSARHAAPLIDLAARSIELFLAGDHGAASPAVVRPRSLLSRLLRRSPSDTTTEELPEASNPENTDSGDSRSVSGPIIAGEEQSYSQVAAHVESILLNLLDQLQVASHEHGRRDRLRSRLASGLNWYELAALLDDLSLMILSNQNGRQDDFEEYLKQLNQRLAQFQHSLGDTHDAYRQSSNFEQQFEGMLRQQVAGLHADVRDAVDLEALKHTVENKLEQLMEEVDQSRQLRQQHELAVASKLQGMVERIQLMETEAQTFRQHLDDQQRKAMLDNLTGLANRAGLEKRMQEEFERWQRYGGQLLLAVIDVDHFKQINDSFGHLAGDKVLRLIAQQLSRRLRKSDFIGRFGGEEFVALMPGTTPEQGHKVLDEIRQGIENSPFHYKNEPVSVTISIGYSALHRGDSLESVFERSDQAMYQAKQQGRNQVVEGT</sequence>
<dbReference type="PANTHER" id="PTHR45138">
    <property type="entry name" value="REGULATORY COMPONENTS OF SENSORY TRANSDUCTION SYSTEM"/>
    <property type="match status" value="1"/>
</dbReference>
<dbReference type="InterPro" id="IPR000160">
    <property type="entry name" value="GGDEF_dom"/>
</dbReference>
<organism evidence="8 9">
    <name type="scientific">Halopseudomonas yangmingensis</name>
    <dbReference type="NCBI Taxonomy" id="1720063"/>
    <lineage>
        <taxon>Bacteria</taxon>
        <taxon>Pseudomonadati</taxon>
        <taxon>Pseudomonadota</taxon>
        <taxon>Gammaproteobacteria</taxon>
        <taxon>Pseudomonadales</taxon>
        <taxon>Pseudomonadaceae</taxon>
        <taxon>Halopseudomonas</taxon>
    </lineage>
</organism>
<keyword evidence="9" id="KW-1185">Reference proteome</keyword>
<accession>A0A1I4U3C8</accession>
<keyword evidence="5" id="KW-0175">Coiled coil</keyword>
<dbReference type="GO" id="GO:1902201">
    <property type="term" value="P:negative regulation of bacterial-type flagellum-dependent cell motility"/>
    <property type="evidence" value="ECO:0007669"/>
    <property type="project" value="TreeGrafter"/>
</dbReference>
<feature type="domain" description="GGDEF" evidence="7">
    <location>
        <begin position="417"/>
        <end position="548"/>
    </location>
</feature>
<dbReference type="EC" id="2.7.7.65" evidence="3"/>
<dbReference type="EMBL" id="FOUI01000017">
    <property type="protein sequence ID" value="SFM83377.1"/>
    <property type="molecule type" value="Genomic_DNA"/>
</dbReference>
<comment type="cofactor">
    <cofactor evidence="1">
        <name>Mg(2+)</name>
        <dbReference type="ChEBI" id="CHEBI:18420"/>
    </cofactor>
</comment>
<dbReference type="Pfam" id="PF00990">
    <property type="entry name" value="GGDEF"/>
    <property type="match status" value="1"/>
</dbReference>
<evidence type="ECO:0000256" key="1">
    <source>
        <dbReference type="ARBA" id="ARBA00001946"/>
    </source>
</evidence>
<gene>
    <name evidence="8" type="ORF">SAMN05216217_11748</name>
</gene>